<evidence type="ECO:0000313" key="4">
    <source>
        <dbReference type="Proteomes" id="UP000252357"/>
    </source>
</evidence>
<comment type="caution">
    <text evidence="3">The sequence shown here is derived from an EMBL/GenBank/DDBJ whole genome shotgun (WGS) entry which is preliminary data.</text>
</comment>
<sequence length="130" mass="13788">MVVRASTRMSMRLARCRKPCKDGRGAVWLALALSLSAQVSAQTVSAPVSTSVVMRVNVNTADQGQLEVIRQIGPALAARIIANRTAQGPFDSIEALAQRVKGIGPKTRQQLEAAGLCVACETIIPLQPLP</sequence>
<evidence type="ECO:0000256" key="1">
    <source>
        <dbReference type="SAM" id="SignalP"/>
    </source>
</evidence>
<accession>A0A368L5T2</accession>
<dbReference type="GO" id="GO:0006281">
    <property type="term" value="P:DNA repair"/>
    <property type="evidence" value="ECO:0007669"/>
    <property type="project" value="InterPro"/>
</dbReference>
<dbReference type="Pfam" id="PF12836">
    <property type="entry name" value="HHH_3"/>
    <property type="match status" value="1"/>
</dbReference>
<dbReference type="AlphaFoldDB" id="A0A368L5T2"/>
<dbReference type="InterPro" id="IPR051675">
    <property type="entry name" value="Endo/Exo/Phosphatase_dom_1"/>
</dbReference>
<evidence type="ECO:0000313" key="3">
    <source>
        <dbReference type="EMBL" id="RCS58500.1"/>
    </source>
</evidence>
<keyword evidence="4" id="KW-1185">Reference proteome</keyword>
<organism evidence="3 4">
    <name type="scientific">Parvibium lacunae</name>
    <dbReference type="NCBI Taxonomy" id="1888893"/>
    <lineage>
        <taxon>Bacteria</taxon>
        <taxon>Pseudomonadati</taxon>
        <taxon>Pseudomonadota</taxon>
        <taxon>Betaproteobacteria</taxon>
        <taxon>Burkholderiales</taxon>
        <taxon>Alcaligenaceae</taxon>
        <taxon>Parvibium</taxon>
    </lineage>
</organism>
<dbReference type="InterPro" id="IPR010994">
    <property type="entry name" value="RuvA_2-like"/>
</dbReference>
<dbReference type="Gene3D" id="1.10.150.320">
    <property type="entry name" value="Photosystem II 12 kDa extrinsic protein"/>
    <property type="match status" value="1"/>
</dbReference>
<keyword evidence="1" id="KW-0732">Signal</keyword>
<gene>
    <name evidence="3" type="ORF">DU000_06745</name>
</gene>
<dbReference type="SUPFAM" id="SSF47781">
    <property type="entry name" value="RuvA domain 2-like"/>
    <property type="match status" value="1"/>
</dbReference>
<feature type="domain" description="Helix-hairpin-helix DNA-binding motif class 1" evidence="2">
    <location>
        <begin position="64"/>
        <end position="83"/>
    </location>
</feature>
<evidence type="ECO:0000259" key="2">
    <source>
        <dbReference type="SMART" id="SM00278"/>
    </source>
</evidence>
<dbReference type="EMBL" id="QPGB01000002">
    <property type="protein sequence ID" value="RCS58500.1"/>
    <property type="molecule type" value="Genomic_DNA"/>
</dbReference>
<dbReference type="GO" id="GO:0015628">
    <property type="term" value="P:protein secretion by the type II secretion system"/>
    <property type="evidence" value="ECO:0007669"/>
    <property type="project" value="TreeGrafter"/>
</dbReference>
<dbReference type="PANTHER" id="PTHR21180">
    <property type="entry name" value="ENDONUCLEASE/EXONUCLEASE/PHOSPHATASE FAMILY DOMAIN-CONTAINING PROTEIN 1"/>
    <property type="match status" value="1"/>
</dbReference>
<reference evidence="3 4" key="1">
    <citation type="journal article" date="2018" name="Int. J. Syst. Evol. Microbiol.">
        <title>Parvibium lacunae gen. nov., sp. nov., a new member of the family Alcaligenaceae isolated from a freshwater pond.</title>
        <authorList>
            <person name="Chen W.M."/>
            <person name="Xie P.B."/>
            <person name="Hsu M.Y."/>
            <person name="Sheu S.Y."/>
        </authorList>
    </citation>
    <scope>NUCLEOTIDE SEQUENCE [LARGE SCALE GENOMIC DNA]</scope>
    <source>
        <strain evidence="3 4">KMB9</strain>
    </source>
</reference>
<dbReference type="Proteomes" id="UP000252357">
    <property type="component" value="Unassembled WGS sequence"/>
</dbReference>
<protein>
    <submittedName>
        <fullName evidence="3">Helix-hairpin-helix domain-containing protein</fullName>
    </submittedName>
</protein>
<feature type="signal peptide" evidence="1">
    <location>
        <begin position="1"/>
        <end position="41"/>
    </location>
</feature>
<dbReference type="PANTHER" id="PTHR21180:SF32">
    <property type="entry name" value="ENDONUCLEASE_EXONUCLEASE_PHOSPHATASE FAMILY DOMAIN-CONTAINING PROTEIN 1"/>
    <property type="match status" value="1"/>
</dbReference>
<feature type="chain" id="PRO_5016562387" evidence="1">
    <location>
        <begin position="42"/>
        <end position="130"/>
    </location>
</feature>
<dbReference type="InterPro" id="IPR003583">
    <property type="entry name" value="Hlx-hairpin-Hlx_DNA-bd_motif"/>
</dbReference>
<feature type="domain" description="Helix-hairpin-helix DNA-binding motif class 1" evidence="2">
    <location>
        <begin position="95"/>
        <end position="114"/>
    </location>
</feature>
<name>A0A368L5T2_9BURK</name>
<dbReference type="GO" id="GO:0003677">
    <property type="term" value="F:DNA binding"/>
    <property type="evidence" value="ECO:0007669"/>
    <property type="project" value="InterPro"/>
</dbReference>
<proteinExistence type="predicted"/>
<dbReference type="SMART" id="SM00278">
    <property type="entry name" value="HhH1"/>
    <property type="match status" value="2"/>
</dbReference>
<dbReference type="GO" id="GO:0015627">
    <property type="term" value="C:type II protein secretion system complex"/>
    <property type="evidence" value="ECO:0007669"/>
    <property type="project" value="TreeGrafter"/>
</dbReference>